<evidence type="ECO:0000313" key="1">
    <source>
        <dbReference type="EMBL" id="AHC14151.1"/>
    </source>
</evidence>
<gene>
    <name evidence="1" type="ORF">L21SP2_0726</name>
</gene>
<dbReference type="PANTHER" id="PTHR41368">
    <property type="entry name" value="PROTEIN YGHO"/>
    <property type="match status" value="1"/>
</dbReference>
<reference evidence="1 2" key="1">
    <citation type="journal article" date="2015" name="Stand. Genomic Sci.">
        <title>Complete genome sequence and description of Salinispira pacifica gen. nov., sp. nov., a novel spirochaete isolated form a hypersaline microbial mat.</title>
        <authorList>
            <person name="Ben Hania W."/>
            <person name="Joseph M."/>
            <person name="Schumann P."/>
            <person name="Bunk B."/>
            <person name="Fiebig A."/>
            <person name="Sproer C."/>
            <person name="Klenk H.P."/>
            <person name="Fardeau M.L."/>
            <person name="Spring S."/>
        </authorList>
    </citation>
    <scope>NUCLEOTIDE SEQUENCE [LARGE SCALE GENOMIC DNA]</scope>
    <source>
        <strain evidence="1 2">L21-RPul-D2</strain>
    </source>
</reference>
<proteinExistence type="predicted"/>
<organism evidence="1 2">
    <name type="scientific">Salinispira pacifica</name>
    <dbReference type="NCBI Taxonomy" id="1307761"/>
    <lineage>
        <taxon>Bacteria</taxon>
        <taxon>Pseudomonadati</taxon>
        <taxon>Spirochaetota</taxon>
        <taxon>Spirochaetia</taxon>
        <taxon>Spirochaetales</taxon>
        <taxon>Spirochaetaceae</taxon>
        <taxon>Salinispira</taxon>
    </lineage>
</organism>
<dbReference type="InterPro" id="IPR039968">
    <property type="entry name" value="BcerS-like"/>
</dbReference>
<dbReference type="eggNOG" id="COG0456">
    <property type="taxonomic scope" value="Bacteria"/>
</dbReference>
<evidence type="ECO:0000313" key="2">
    <source>
        <dbReference type="Proteomes" id="UP000018680"/>
    </source>
</evidence>
<dbReference type="AlphaFoldDB" id="V5WG57"/>
<dbReference type="PANTHER" id="PTHR41368:SF1">
    <property type="entry name" value="PROTEIN YGHO"/>
    <property type="match status" value="1"/>
</dbReference>
<dbReference type="STRING" id="1307761.L21SP2_0726"/>
<sequence>MHVEPVRSGAQKKEFIYLPRQLYRNSPWVPPLWMEEQNGYGRGKNAVLSDNEYELFIARRAGKAVGRILVYIDRAWNDHFQSSDGLFGALDAEDSEDTFNALIQAARLWLEKRGMNRIVGRFTRWRSSGGF</sequence>
<keyword evidence="2" id="KW-1185">Reference proteome</keyword>
<dbReference type="EMBL" id="CP006939">
    <property type="protein sequence ID" value="AHC14151.1"/>
    <property type="molecule type" value="Genomic_DNA"/>
</dbReference>
<evidence type="ECO:0008006" key="3">
    <source>
        <dbReference type="Google" id="ProtNLM"/>
    </source>
</evidence>
<accession>V5WG57</accession>
<dbReference type="Proteomes" id="UP000018680">
    <property type="component" value="Chromosome"/>
</dbReference>
<protein>
    <recommendedName>
        <fullName evidence="3">N-acetyltransferase domain-containing protein</fullName>
    </recommendedName>
</protein>
<dbReference type="HOGENOM" id="CLU_1926094_0_0_12"/>
<name>V5WG57_9SPIO</name>
<dbReference type="KEGG" id="slr:L21SP2_0726"/>